<protein>
    <recommendedName>
        <fullName evidence="4">ABC transporter permease</fullName>
    </recommendedName>
</protein>
<accession>A0ABW8LY64</accession>
<keyword evidence="1" id="KW-0472">Membrane</keyword>
<organism evidence="2 3">
    <name type="scientific">Streptomyces milbemycinicus</name>
    <dbReference type="NCBI Taxonomy" id="476552"/>
    <lineage>
        <taxon>Bacteria</taxon>
        <taxon>Bacillati</taxon>
        <taxon>Actinomycetota</taxon>
        <taxon>Actinomycetes</taxon>
        <taxon>Kitasatosporales</taxon>
        <taxon>Streptomycetaceae</taxon>
        <taxon>Streptomyces</taxon>
    </lineage>
</organism>
<reference evidence="2 3" key="1">
    <citation type="submission" date="2024-11" db="EMBL/GenBank/DDBJ databases">
        <title>The Natural Products Discovery Center: Release of the First 8490 Sequenced Strains for Exploring Actinobacteria Biosynthetic Diversity.</title>
        <authorList>
            <person name="Kalkreuter E."/>
            <person name="Kautsar S.A."/>
            <person name="Yang D."/>
            <person name="Bader C.D."/>
            <person name="Teijaro C.N."/>
            <person name="Fluegel L."/>
            <person name="Davis C.M."/>
            <person name="Simpson J.R."/>
            <person name="Lauterbach L."/>
            <person name="Steele A.D."/>
            <person name="Gui C."/>
            <person name="Meng S."/>
            <person name="Li G."/>
            <person name="Viehrig K."/>
            <person name="Ye F."/>
            <person name="Su P."/>
            <person name="Kiefer A.F."/>
            <person name="Nichols A."/>
            <person name="Cepeda A.J."/>
            <person name="Yan W."/>
            <person name="Fan B."/>
            <person name="Jiang Y."/>
            <person name="Adhikari A."/>
            <person name="Zheng C.-J."/>
            <person name="Schuster L."/>
            <person name="Cowan T.M."/>
            <person name="Smanski M.J."/>
            <person name="Chevrette M.G."/>
            <person name="De Carvalho L.P.S."/>
            <person name="Shen B."/>
        </authorList>
    </citation>
    <scope>NUCLEOTIDE SEQUENCE [LARGE SCALE GENOMIC DNA]</scope>
    <source>
        <strain evidence="2 3">NPDC020863</strain>
    </source>
</reference>
<feature type="transmembrane region" description="Helical" evidence="1">
    <location>
        <begin position="200"/>
        <end position="223"/>
    </location>
</feature>
<comment type="caution">
    <text evidence="2">The sequence shown here is derived from an EMBL/GenBank/DDBJ whole genome shotgun (WGS) entry which is preliminary data.</text>
</comment>
<gene>
    <name evidence="2" type="ORF">ACI2L5_39010</name>
</gene>
<dbReference type="RefSeq" id="WP_358627911.1">
    <property type="nucleotide sequence ID" value="NZ_JBFAEV010000001.1"/>
</dbReference>
<feature type="transmembrane region" description="Helical" evidence="1">
    <location>
        <begin position="93"/>
        <end position="121"/>
    </location>
</feature>
<feature type="transmembrane region" description="Helical" evidence="1">
    <location>
        <begin position="54"/>
        <end position="72"/>
    </location>
</feature>
<evidence type="ECO:0000313" key="3">
    <source>
        <dbReference type="Proteomes" id="UP001620295"/>
    </source>
</evidence>
<proteinExistence type="predicted"/>
<feature type="transmembrane region" description="Helical" evidence="1">
    <location>
        <begin position="16"/>
        <end position="34"/>
    </location>
</feature>
<evidence type="ECO:0000256" key="1">
    <source>
        <dbReference type="SAM" id="Phobius"/>
    </source>
</evidence>
<keyword evidence="1" id="KW-0812">Transmembrane</keyword>
<sequence>MSRTTTHPLRAELRRGVGLPAGAATLAALLFAMYDRADGWMTGWTDTTDMLRSAGVIVGAPLAAAAACWQGGRERRRGTEELLATVSRARLRRTLLAAAPTVLWPVVGYLLTAAVCLAATWQYASDVGGPYASMLAADATAIGSLAALGFLVGRLVPWRLAPPLVALAVFSVDPYIANQDSPIAWLSPGKEHVYAWDRPVWWFGPVSMVWMAGLAAAALLAYTTRRRARALALAPLAAAATAAVLIVQTGEGVWRPDPASAALVCDDGAPRVCASRTHGRMLPDASAALAGLSAKLRAIPNAPTRIVESRGDDHRARRTDATVFGWDYYFRRNRIVEPEMFAANAALDATAPPCPGVSDKERYNDLSEAVAEWLAPMPRPEPPIGQDAPGYTRALAKLKAMPDAERTRWLGSYFAAVRSCHPERVTAL</sequence>
<feature type="transmembrane region" description="Helical" evidence="1">
    <location>
        <begin position="133"/>
        <end position="153"/>
    </location>
</feature>
<feature type="transmembrane region" description="Helical" evidence="1">
    <location>
        <begin position="160"/>
        <end position="177"/>
    </location>
</feature>
<dbReference type="EMBL" id="JBJDQH010000015">
    <property type="protein sequence ID" value="MFK4270876.1"/>
    <property type="molecule type" value="Genomic_DNA"/>
</dbReference>
<evidence type="ECO:0000313" key="2">
    <source>
        <dbReference type="EMBL" id="MFK4270876.1"/>
    </source>
</evidence>
<feature type="transmembrane region" description="Helical" evidence="1">
    <location>
        <begin position="230"/>
        <end position="247"/>
    </location>
</feature>
<keyword evidence="1" id="KW-1133">Transmembrane helix</keyword>
<name>A0ABW8LY64_9ACTN</name>
<dbReference type="Proteomes" id="UP001620295">
    <property type="component" value="Unassembled WGS sequence"/>
</dbReference>
<evidence type="ECO:0008006" key="4">
    <source>
        <dbReference type="Google" id="ProtNLM"/>
    </source>
</evidence>
<keyword evidence="3" id="KW-1185">Reference proteome</keyword>